<reference evidence="1 2" key="1">
    <citation type="submission" date="2021-06" db="EMBL/GenBank/DDBJ databases">
        <authorList>
            <person name="Palmer J.M."/>
        </authorList>
    </citation>
    <scope>NUCLEOTIDE SEQUENCE [LARGE SCALE GENOMIC DNA]</scope>
    <source>
        <strain evidence="2">if_2019</strain>
        <tissue evidence="1">Muscle</tissue>
    </source>
</reference>
<accession>A0ABV0U964</accession>
<dbReference type="EMBL" id="JAHRIQ010061769">
    <property type="protein sequence ID" value="MEQ2241729.1"/>
    <property type="molecule type" value="Genomic_DNA"/>
</dbReference>
<evidence type="ECO:0000313" key="2">
    <source>
        <dbReference type="Proteomes" id="UP001482620"/>
    </source>
</evidence>
<evidence type="ECO:0000313" key="1">
    <source>
        <dbReference type="EMBL" id="MEQ2241729.1"/>
    </source>
</evidence>
<dbReference type="Proteomes" id="UP001482620">
    <property type="component" value="Unassembled WGS sequence"/>
</dbReference>
<gene>
    <name evidence="1" type="ORF">ILYODFUR_028286</name>
</gene>
<sequence length="110" mass="11720">MIDIEQVALLCKDVDSVLKCLNDNGINTNHLISVATAGAPSITKGVCDFTTKSVGSKSACISLRLAPRSTVCTKIPTEVYGGDEPCHRDGEQDDCKSIKPPSVLCIVRRS</sequence>
<comment type="caution">
    <text evidence="1">The sequence shown here is derived from an EMBL/GenBank/DDBJ whole genome shotgun (WGS) entry which is preliminary data.</text>
</comment>
<organism evidence="1 2">
    <name type="scientific">Ilyodon furcidens</name>
    <name type="common">goldbreast splitfin</name>
    <dbReference type="NCBI Taxonomy" id="33524"/>
    <lineage>
        <taxon>Eukaryota</taxon>
        <taxon>Metazoa</taxon>
        <taxon>Chordata</taxon>
        <taxon>Craniata</taxon>
        <taxon>Vertebrata</taxon>
        <taxon>Euteleostomi</taxon>
        <taxon>Actinopterygii</taxon>
        <taxon>Neopterygii</taxon>
        <taxon>Teleostei</taxon>
        <taxon>Neoteleostei</taxon>
        <taxon>Acanthomorphata</taxon>
        <taxon>Ovalentaria</taxon>
        <taxon>Atherinomorphae</taxon>
        <taxon>Cyprinodontiformes</taxon>
        <taxon>Goodeidae</taxon>
        <taxon>Ilyodon</taxon>
    </lineage>
</organism>
<name>A0ABV0U964_9TELE</name>
<proteinExistence type="predicted"/>
<keyword evidence="2" id="KW-1185">Reference proteome</keyword>
<protein>
    <submittedName>
        <fullName evidence="1">Uncharacterized protein</fullName>
    </submittedName>
</protein>